<dbReference type="PROSITE" id="PS51384">
    <property type="entry name" value="FAD_FR"/>
    <property type="match status" value="1"/>
</dbReference>
<feature type="domain" description="FAD-binding FR-type" evidence="8">
    <location>
        <begin position="13"/>
        <end position="113"/>
    </location>
</feature>
<dbReference type="SUPFAM" id="SSF52343">
    <property type="entry name" value="Ferredoxin reductase-like, C-terminal NADP-linked domain"/>
    <property type="match status" value="1"/>
</dbReference>
<keyword evidence="4" id="KW-0560">Oxidoreductase</keyword>
<dbReference type="CDD" id="cd06185">
    <property type="entry name" value="PDR_like"/>
    <property type="match status" value="1"/>
</dbReference>
<dbReference type="RefSeq" id="WP_124960582.1">
    <property type="nucleotide sequence ID" value="NZ_RQXU01000016.1"/>
</dbReference>
<dbReference type="CDD" id="cd00207">
    <property type="entry name" value="fer2"/>
    <property type="match status" value="1"/>
</dbReference>
<accession>A0A3P3EGM1</accession>
<evidence type="ECO:0000259" key="8">
    <source>
        <dbReference type="PROSITE" id="PS51384"/>
    </source>
</evidence>
<dbReference type="InterPro" id="IPR006058">
    <property type="entry name" value="2Fe2S_fd_BS"/>
</dbReference>
<name>A0A3P3EGM1_9BURK</name>
<dbReference type="InterPro" id="IPR017927">
    <property type="entry name" value="FAD-bd_FR_type"/>
</dbReference>
<evidence type="ECO:0000313" key="9">
    <source>
        <dbReference type="EMBL" id="RRH85544.1"/>
    </source>
</evidence>
<dbReference type="InterPro" id="IPR050415">
    <property type="entry name" value="MRET"/>
</dbReference>
<evidence type="ECO:0000256" key="4">
    <source>
        <dbReference type="ARBA" id="ARBA00023002"/>
    </source>
</evidence>
<keyword evidence="3" id="KW-0479">Metal-binding</keyword>
<dbReference type="PANTHER" id="PTHR47354">
    <property type="entry name" value="NADH OXIDOREDUCTASE HCR"/>
    <property type="match status" value="1"/>
</dbReference>
<keyword evidence="5" id="KW-0408">Iron</keyword>
<dbReference type="PRINTS" id="PR00409">
    <property type="entry name" value="PHDIOXRDTASE"/>
</dbReference>
<dbReference type="PROSITE" id="PS00197">
    <property type="entry name" value="2FE2S_FER_1"/>
    <property type="match status" value="1"/>
</dbReference>
<dbReference type="Gene3D" id="3.40.50.80">
    <property type="entry name" value="Nucleotide-binding domain of ferredoxin-NADP reductase (FNR) module"/>
    <property type="match status" value="1"/>
</dbReference>
<keyword evidence="1" id="KW-0285">Flavoprotein</keyword>
<dbReference type="InterPro" id="IPR017938">
    <property type="entry name" value="Riboflavin_synthase-like_b-brl"/>
</dbReference>
<proteinExistence type="predicted"/>
<evidence type="ECO:0000256" key="2">
    <source>
        <dbReference type="ARBA" id="ARBA00022714"/>
    </source>
</evidence>
<dbReference type="InterPro" id="IPR036010">
    <property type="entry name" value="2Fe-2S_ferredoxin-like_sf"/>
</dbReference>
<keyword evidence="2" id="KW-0001">2Fe-2S</keyword>
<dbReference type="PANTHER" id="PTHR47354:SF1">
    <property type="entry name" value="CARNITINE MONOOXYGENASE REDUCTASE SUBUNIT"/>
    <property type="match status" value="1"/>
</dbReference>
<evidence type="ECO:0000259" key="7">
    <source>
        <dbReference type="PROSITE" id="PS51085"/>
    </source>
</evidence>
<dbReference type="EMBL" id="RQXU01000016">
    <property type="protein sequence ID" value="RRH85544.1"/>
    <property type="molecule type" value="Genomic_DNA"/>
</dbReference>
<organism evidence="9 10">
    <name type="scientific">Variovorax beijingensis</name>
    <dbReference type="NCBI Taxonomy" id="2496117"/>
    <lineage>
        <taxon>Bacteria</taxon>
        <taxon>Pseudomonadati</taxon>
        <taxon>Pseudomonadota</taxon>
        <taxon>Betaproteobacteria</taxon>
        <taxon>Burkholderiales</taxon>
        <taxon>Comamonadaceae</taxon>
        <taxon>Variovorax</taxon>
    </lineage>
</organism>
<dbReference type="SUPFAM" id="SSF54292">
    <property type="entry name" value="2Fe-2S ferredoxin-like"/>
    <property type="match status" value="1"/>
</dbReference>
<dbReference type="PROSITE" id="PS51085">
    <property type="entry name" value="2FE2S_FER_2"/>
    <property type="match status" value="1"/>
</dbReference>
<feature type="domain" description="2Fe-2S ferredoxin-type" evidence="7">
    <location>
        <begin position="237"/>
        <end position="322"/>
    </location>
</feature>
<dbReference type="InterPro" id="IPR012675">
    <property type="entry name" value="Beta-grasp_dom_sf"/>
</dbReference>
<dbReference type="GO" id="GO:0046872">
    <property type="term" value="F:metal ion binding"/>
    <property type="evidence" value="ECO:0007669"/>
    <property type="project" value="UniProtKB-KW"/>
</dbReference>
<evidence type="ECO:0000256" key="5">
    <source>
        <dbReference type="ARBA" id="ARBA00023004"/>
    </source>
</evidence>
<evidence type="ECO:0000256" key="6">
    <source>
        <dbReference type="ARBA" id="ARBA00023014"/>
    </source>
</evidence>
<dbReference type="InterPro" id="IPR001041">
    <property type="entry name" value="2Fe-2S_ferredoxin-type"/>
</dbReference>
<dbReference type="Proteomes" id="UP000271590">
    <property type="component" value="Unassembled WGS sequence"/>
</dbReference>
<dbReference type="AlphaFoldDB" id="A0A3P3EGM1"/>
<protein>
    <submittedName>
        <fullName evidence="9">Oxidoreductase</fullName>
    </submittedName>
</protein>
<dbReference type="GO" id="GO:0051537">
    <property type="term" value="F:2 iron, 2 sulfur cluster binding"/>
    <property type="evidence" value="ECO:0007669"/>
    <property type="project" value="UniProtKB-KW"/>
</dbReference>
<dbReference type="SUPFAM" id="SSF63380">
    <property type="entry name" value="Riboflavin synthase domain-like"/>
    <property type="match status" value="1"/>
</dbReference>
<dbReference type="Pfam" id="PF00111">
    <property type="entry name" value="Fer2"/>
    <property type="match status" value="1"/>
</dbReference>
<evidence type="ECO:0000256" key="1">
    <source>
        <dbReference type="ARBA" id="ARBA00022630"/>
    </source>
</evidence>
<dbReference type="GO" id="GO:0016491">
    <property type="term" value="F:oxidoreductase activity"/>
    <property type="evidence" value="ECO:0007669"/>
    <property type="project" value="UniProtKB-KW"/>
</dbReference>
<sequence>MQEQAEKSAGQAESVFAVQVAAMRLESQDVLSIELRHIEDRGLPPASPGAHVGVRLADGVTRPYSVVSGEEGIYVLAVKRETDSRGGSAYVHDRLRVGDVIQVTAPRNQFALADHDGPSLLIAGGIGITPLLPMARALDREGRPWRLHYTASNATVAPFARELQQLGKRVHLHSSASAGRIDLSALVADAEPGTHFYCCGPAGMLDAFVEATRDIEPARVHMERFGAAAPPPDAGSFELRLVKSGRSVMVGPEVSTLDALLQAGVNVDYSCRQGICGSCEVGVLQGIPEHRDEILTEAERKSNKTMMVCCSRACSPTLVLDL</sequence>
<gene>
    <name evidence="9" type="ORF">EH244_22665</name>
</gene>
<reference evidence="9 10" key="1">
    <citation type="submission" date="2018-11" db="EMBL/GenBank/DDBJ databases">
        <title>The genome of Variovorax sp T529.</title>
        <authorList>
            <person name="Gao J."/>
        </authorList>
    </citation>
    <scope>NUCLEOTIDE SEQUENCE [LARGE SCALE GENOMIC DNA]</scope>
    <source>
        <strain evidence="9 10">T529</strain>
    </source>
</reference>
<evidence type="ECO:0000313" key="10">
    <source>
        <dbReference type="Proteomes" id="UP000271590"/>
    </source>
</evidence>
<comment type="caution">
    <text evidence="9">The sequence shown here is derived from an EMBL/GenBank/DDBJ whole genome shotgun (WGS) entry which is preliminary data.</text>
</comment>
<dbReference type="Gene3D" id="2.40.30.10">
    <property type="entry name" value="Translation factors"/>
    <property type="match status" value="1"/>
</dbReference>
<dbReference type="Gene3D" id="3.10.20.30">
    <property type="match status" value="1"/>
</dbReference>
<evidence type="ECO:0000256" key="3">
    <source>
        <dbReference type="ARBA" id="ARBA00022723"/>
    </source>
</evidence>
<keyword evidence="6" id="KW-0411">Iron-sulfur</keyword>
<dbReference type="InterPro" id="IPR039261">
    <property type="entry name" value="FNR_nucleotide-bd"/>
</dbReference>